<dbReference type="CDD" id="cd07812">
    <property type="entry name" value="SRPBCC"/>
    <property type="match status" value="1"/>
</dbReference>
<dbReference type="Pfam" id="PF10604">
    <property type="entry name" value="Polyketide_cyc2"/>
    <property type="match status" value="1"/>
</dbReference>
<organism evidence="1">
    <name type="scientific">Nakamurella sp. A5-74</name>
    <dbReference type="NCBI Taxonomy" id="3158264"/>
    <lineage>
        <taxon>Bacteria</taxon>
        <taxon>Bacillati</taxon>
        <taxon>Actinomycetota</taxon>
        <taxon>Actinomycetes</taxon>
        <taxon>Nakamurellales</taxon>
        <taxon>Nakamurellaceae</taxon>
        <taxon>Nakamurella</taxon>
    </lineage>
</organism>
<dbReference type="RefSeq" id="WP_353648337.1">
    <property type="nucleotide sequence ID" value="NZ_CP159218.1"/>
</dbReference>
<reference evidence="1" key="1">
    <citation type="submission" date="2024-05" db="EMBL/GenBank/DDBJ databases">
        <authorList>
            <person name="Cai S.Y."/>
            <person name="Jin L.M."/>
            <person name="Li H.R."/>
        </authorList>
    </citation>
    <scope>NUCLEOTIDE SEQUENCE</scope>
    <source>
        <strain evidence="1">A5-74</strain>
    </source>
</reference>
<dbReference type="EMBL" id="CP159218">
    <property type="protein sequence ID" value="XCG62722.1"/>
    <property type="molecule type" value="Genomic_DNA"/>
</dbReference>
<proteinExistence type="predicted"/>
<accession>A0AAU8DPB0</accession>
<dbReference type="SUPFAM" id="SSF55961">
    <property type="entry name" value="Bet v1-like"/>
    <property type="match status" value="1"/>
</dbReference>
<protein>
    <submittedName>
        <fullName evidence="1">SRPBCC family protein</fullName>
    </submittedName>
</protein>
<gene>
    <name evidence="1" type="ORF">ABLG96_16035</name>
</gene>
<sequence length="160" mass="18056">MTESLAFTDSIVVDAVAETVYDVVSDVRRTGEWSPICEACWWADGEEPDVDGPRVDSWFHGRNVTADRTWETRSRVAVADRGREFAWMVNASLVSWSYTMSPEGTGTRLTETWEFLPAGIEYFQQKFGPQAQQQIDDRHRAAVAEIPVTLARIKQIIEAG</sequence>
<name>A0AAU8DPB0_9ACTN</name>
<dbReference type="AlphaFoldDB" id="A0AAU8DPB0"/>
<dbReference type="InterPro" id="IPR019587">
    <property type="entry name" value="Polyketide_cyclase/dehydratase"/>
</dbReference>
<evidence type="ECO:0000313" key="1">
    <source>
        <dbReference type="EMBL" id="XCG62722.1"/>
    </source>
</evidence>
<dbReference type="InterPro" id="IPR023393">
    <property type="entry name" value="START-like_dom_sf"/>
</dbReference>
<dbReference type="Gene3D" id="3.30.530.20">
    <property type="match status" value="1"/>
</dbReference>